<dbReference type="AlphaFoldDB" id="A0ABD3PMS1"/>
<keyword evidence="5" id="KW-0378">Hydrolase</keyword>
<evidence type="ECO:0000256" key="2">
    <source>
        <dbReference type="ARBA" id="ARBA00012759"/>
    </source>
</evidence>
<protein>
    <recommendedName>
        <fullName evidence="2">ubiquitinyl hydrolase 1</fullName>
        <ecNumber evidence="2">3.4.19.12</ecNumber>
    </recommendedName>
</protein>
<dbReference type="Gene3D" id="3.90.70.40">
    <property type="match status" value="1"/>
</dbReference>
<accession>A0ABD3PMS1</accession>
<keyword evidence="8" id="KW-1185">Reference proteome</keyword>
<dbReference type="Proteomes" id="UP001530400">
    <property type="component" value="Unassembled WGS sequence"/>
</dbReference>
<comment type="catalytic activity">
    <reaction evidence="1">
        <text>Thiol-dependent hydrolysis of ester, thioester, amide, peptide and isopeptide bonds formed by the C-terminal Gly of ubiquitin (a 76-residue protein attached to proteins as an intracellular targeting signal).</text>
        <dbReference type="EC" id="3.4.19.12"/>
    </reaction>
</comment>
<keyword evidence="4" id="KW-0833">Ubl conjugation pathway</keyword>
<evidence type="ECO:0000256" key="5">
    <source>
        <dbReference type="ARBA" id="ARBA00022801"/>
    </source>
</evidence>
<evidence type="ECO:0000256" key="3">
    <source>
        <dbReference type="ARBA" id="ARBA00022670"/>
    </source>
</evidence>
<dbReference type="InterPro" id="IPR006155">
    <property type="entry name" value="Josephin"/>
</dbReference>
<feature type="domain" description="Josephin" evidence="6">
    <location>
        <begin position="9"/>
        <end position="278"/>
    </location>
</feature>
<dbReference type="Pfam" id="PF02099">
    <property type="entry name" value="Josephin"/>
    <property type="match status" value="1"/>
</dbReference>
<comment type="caution">
    <text evidence="7">The sequence shown here is derived from an EMBL/GenBank/DDBJ whole genome shotgun (WGS) entry which is preliminary data.</text>
</comment>
<evidence type="ECO:0000313" key="7">
    <source>
        <dbReference type="EMBL" id="KAL3789047.1"/>
    </source>
</evidence>
<reference evidence="7 8" key="1">
    <citation type="submission" date="2024-10" db="EMBL/GenBank/DDBJ databases">
        <title>Updated reference genomes for cyclostephanoid diatoms.</title>
        <authorList>
            <person name="Roberts W.R."/>
            <person name="Alverson A.J."/>
        </authorList>
    </citation>
    <scope>NUCLEOTIDE SEQUENCE [LARGE SCALE GENOMIC DNA]</scope>
    <source>
        <strain evidence="7 8">AJA010-31</strain>
    </source>
</reference>
<name>A0ABD3PMS1_9STRA</name>
<dbReference type="GO" id="GO:0004843">
    <property type="term" value="F:cysteine-type deubiquitinase activity"/>
    <property type="evidence" value="ECO:0007669"/>
    <property type="project" value="UniProtKB-EC"/>
</dbReference>
<gene>
    <name evidence="7" type="ORF">ACHAWO_004604</name>
</gene>
<dbReference type="GO" id="GO:0006508">
    <property type="term" value="P:proteolysis"/>
    <property type="evidence" value="ECO:0007669"/>
    <property type="project" value="UniProtKB-KW"/>
</dbReference>
<dbReference type="InterPro" id="IPR040053">
    <property type="entry name" value="JOSD1/2"/>
</dbReference>
<evidence type="ECO:0000256" key="4">
    <source>
        <dbReference type="ARBA" id="ARBA00022786"/>
    </source>
</evidence>
<proteinExistence type="predicted"/>
<organism evidence="7 8">
    <name type="scientific">Cyclotella atomus</name>
    <dbReference type="NCBI Taxonomy" id="382360"/>
    <lineage>
        <taxon>Eukaryota</taxon>
        <taxon>Sar</taxon>
        <taxon>Stramenopiles</taxon>
        <taxon>Ochrophyta</taxon>
        <taxon>Bacillariophyta</taxon>
        <taxon>Coscinodiscophyceae</taxon>
        <taxon>Thalassiosirophycidae</taxon>
        <taxon>Stephanodiscales</taxon>
        <taxon>Stephanodiscaceae</taxon>
        <taxon>Cyclotella</taxon>
    </lineage>
</organism>
<dbReference type="PANTHER" id="PTHR13291:SF0">
    <property type="entry name" value="JOSEPHIN-LIKE PROTEIN"/>
    <property type="match status" value="1"/>
</dbReference>
<evidence type="ECO:0000256" key="1">
    <source>
        <dbReference type="ARBA" id="ARBA00000707"/>
    </source>
</evidence>
<evidence type="ECO:0000313" key="8">
    <source>
        <dbReference type="Proteomes" id="UP001530400"/>
    </source>
</evidence>
<evidence type="ECO:0000259" key="6">
    <source>
        <dbReference type="SMART" id="SM01246"/>
    </source>
</evidence>
<dbReference type="SMART" id="SM01246">
    <property type="entry name" value="Josephin"/>
    <property type="match status" value="1"/>
</dbReference>
<sequence>MHTGMLHEKQTRQLCAVHTVNNLLQLPSGSGCDGSFDCADDDAKDLQIHTWTCDGRVLHQYWQPSSTSSSLDKCWCAATQSEFDKIAQQVTIRERQLMNGDVSDAVNKNDGATSSTNDSLSTWQRTWSHHSTPFFGNYSLEVIQLALTRRGVSLDYFHVPEEVADAQVGTSSSESATSTPIGYVVYEQGNSYSSYLKQMGGYIPIVKHFCQGKHWYAITRVKYTRSHSNDPTKLNQQEETYWYLIDSKLNDERVIESDEQLMDVLKGIQNKGGLVFRAHM</sequence>
<keyword evidence="3" id="KW-0645">Protease</keyword>
<dbReference type="EC" id="3.4.19.12" evidence="2"/>
<dbReference type="EMBL" id="JALLPJ020000539">
    <property type="protein sequence ID" value="KAL3789047.1"/>
    <property type="molecule type" value="Genomic_DNA"/>
</dbReference>
<dbReference type="PANTHER" id="PTHR13291">
    <property type="entry name" value="JOSEPHIN 1, 2"/>
    <property type="match status" value="1"/>
</dbReference>